<feature type="domain" description="IPT/TIG" evidence="3">
    <location>
        <begin position="36"/>
        <end position="95"/>
    </location>
</feature>
<dbReference type="AlphaFoldDB" id="A0AAU7DM25"/>
<keyword evidence="2" id="KW-0732">Signal</keyword>
<feature type="signal peptide" evidence="2">
    <location>
        <begin position="1"/>
        <end position="22"/>
    </location>
</feature>
<dbReference type="EMBL" id="CP121196">
    <property type="protein sequence ID" value="XBH18734.1"/>
    <property type="molecule type" value="Genomic_DNA"/>
</dbReference>
<evidence type="ECO:0000313" key="4">
    <source>
        <dbReference type="EMBL" id="XBH18734.1"/>
    </source>
</evidence>
<gene>
    <name evidence="4" type="ORF">P8935_05325</name>
</gene>
<protein>
    <submittedName>
        <fullName evidence="4">IPT/TIG domain-containing protein</fullName>
    </submittedName>
</protein>
<dbReference type="Pfam" id="PF01833">
    <property type="entry name" value="TIG"/>
    <property type="match status" value="1"/>
</dbReference>
<proteinExistence type="predicted"/>
<reference evidence="4" key="1">
    <citation type="submission" date="2023-03" db="EMBL/GenBank/DDBJ databases">
        <title>Edaphobacter sp.</title>
        <authorList>
            <person name="Huber K.J."/>
            <person name="Papendorf J."/>
            <person name="Pilke C."/>
            <person name="Bunk B."/>
            <person name="Sproeer C."/>
            <person name="Pester M."/>
        </authorList>
    </citation>
    <scope>NUCLEOTIDE SEQUENCE</scope>
    <source>
        <strain evidence="4">DSM 110680</strain>
    </source>
</reference>
<feature type="region of interest" description="Disordered" evidence="1">
    <location>
        <begin position="107"/>
        <end position="137"/>
    </location>
</feature>
<dbReference type="RefSeq" id="WP_348263952.1">
    <property type="nucleotide sequence ID" value="NZ_CP121196.1"/>
</dbReference>
<dbReference type="PANTHER" id="PTHR24637">
    <property type="entry name" value="COLLAGEN"/>
    <property type="match status" value="1"/>
</dbReference>
<dbReference type="Pfam" id="PF01391">
    <property type="entry name" value="Collagen"/>
    <property type="match status" value="1"/>
</dbReference>
<dbReference type="SUPFAM" id="SSF81296">
    <property type="entry name" value="E set domains"/>
    <property type="match status" value="1"/>
</dbReference>
<evidence type="ECO:0000256" key="2">
    <source>
        <dbReference type="SAM" id="SignalP"/>
    </source>
</evidence>
<dbReference type="InterPro" id="IPR002909">
    <property type="entry name" value="IPT_dom"/>
</dbReference>
<evidence type="ECO:0000259" key="3">
    <source>
        <dbReference type="Pfam" id="PF01833"/>
    </source>
</evidence>
<sequence length="372" mass="36620">MRRILVIALLLFAPLLAVSATAAPVVQSGIINYVTNQVTLTGTNFQPGKPKPTVLFNGAALTVTSVSNTQVVAALPSGLTPGTFNLTLTNSAGNSVEFDMTYGAIGPQGPAGPAGSAGVQGLAGPAGPAGPTGPRGLTGAPGAPGPAGANGIGFSFLNAFDPYATYALNNVVTYNGSSYIAIVPNGPNPNGPTPDKNQSWSLMAAAGAIGPTGPVGPQGPLGDPGPQGLMGNPGAPGPAGPVGPQGPTGGVLSFAKADPVTVIQLQGSPVSVTTIVLQNVGTYVLGGQLVLYNEDSSGGATIGCYAQVAGQYIPGTPYSFQTIGPFAAGTVPLAGYYVNSSTATTLSVVCTNNGPSSSAQAEEVIFTAIQVQ</sequence>
<accession>A0AAU7DM25</accession>
<dbReference type="CDD" id="cd00603">
    <property type="entry name" value="IPT_PCSR"/>
    <property type="match status" value="1"/>
</dbReference>
<organism evidence="4">
    <name type="scientific">Telmatobacter sp. DSM 110680</name>
    <dbReference type="NCBI Taxonomy" id="3036704"/>
    <lineage>
        <taxon>Bacteria</taxon>
        <taxon>Pseudomonadati</taxon>
        <taxon>Acidobacteriota</taxon>
        <taxon>Terriglobia</taxon>
        <taxon>Terriglobales</taxon>
        <taxon>Acidobacteriaceae</taxon>
        <taxon>Telmatobacter</taxon>
    </lineage>
</organism>
<dbReference type="PANTHER" id="PTHR24637:SF421">
    <property type="entry name" value="CUTICLE COLLAGEN DPY-2"/>
    <property type="match status" value="1"/>
</dbReference>
<dbReference type="InterPro" id="IPR013783">
    <property type="entry name" value="Ig-like_fold"/>
</dbReference>
<feature type="compositionally biased region" description="Low complexity" evidence="1">
    <location>
        <begin position="218"/>
        <end position="233"/>
    </location>
</feature>
<feature type="chain" id="PRO_5043795274" evidence="2">
    <location>
        <begin position="23"/>
        <end position="372"/>
    </location>
</feature>
<name>A0AAU7DM25_9BACT</name>
<dbReference type="InterPro" id="IPR014756">
    <property type="entry name" value="Ig_E-set"/>
</dbReference>
<evidence type="ECO:0000256" key="1">
    <source>
        <dbReference type="SAM" id="MobiDB-lite"/>
    </source>
</evidence>
<dbReference type="InterPro" id="IPR008160">
    <property type="entry name" value="Collagen"/>
</dbReference>
<dbReference type="Gene3D" id="2.60.40.10">
    <property type="entry name" value="Immunoglobulins"/>
    <property type="match status" value="1"/>
</dbReference>
<feature type="compositionally biased region" description="Low complexity" evidence="1">
    <location>
        <begin position="107"/>
        <end position="126"/>
    </location>
</feature>
<feature type="region of interest" description="Disordered" evidence="1">
    <location>
        <begin position="212"/>
        <end position="246"/>
    </location>
</feature>